<comment type="caution">
    <text evidence="1">The sequence shown here is derived from an EMBL/GenBank/DDBJ whole genome shotgun (WGS) entry which is preliminary data.</text>
</comment>
<evidence type="ECO:0000313" key="1">
    <source>
        <dbReference type="EMBL" id="EEX18748.1"/>
    </source>
</evidence>
<dbReference type="Proteomes" id="UP000003327">
    <property type="component" value="Unassembled WGS sequence"/>
</dbReference>
<keyword evidence="2" id="KW-1185">Reference proteome</keyword>
<name>C9MNU6_9BACT</name>
<dbReference type="EMBL" id="ACVA01000031">
    <property type="protein sequence ID" value="EEX18748.1"/>
    <property type="molecule type" value="Genomic_DNA"/>
</dbReference>
<dbReference type="AlphaFoldDB" id="C9MNU6"/>
<protein>
    <submittedName>
        <fullName evidence="1">Uncharacterized protein</fullName>
    </submittedName>
</protein>
<organism evidence="1 2">
    <name type="scientific">Prevotella veroralis F0319</name>
    <dbReference type="NCBI Taxonomy" id="649761"/>
    <lineage>
        <taxon>Bacteria</taxon>
        <taxon>Pseudomonadati</taxon>
        <taxon>Bacteroidota</taxon>
        <taxon>Bacteroidia</taxon>
        <taxon>Bacteroidales</taxon>
        <taxon>Prevotellaceae</taxon>
        <taxon>Prevotella</taxon>
    </lineage>
</organism>
<sequence length="54" mass="5922">MSVLGDVAILHLMSEFAASVSLVSLQIILHDVYGSEKGHQPCLRHTYRSLSHCA</sequence>
<proteinExistence type="predicted"/>
<accession>C9MNU6</accession>
<gene>
    <name evidence="1" type="ORF">HMPREF0973_01283</name>
</gene>
<reference evidence="1 2" key="1">
    <citation type="submission" date="2009-09" db="EMBL/GenBank/DDBJ databases">
        <authorList>
            <person name="Weinstock G."/>
            <person name="Sodergren E."/>
            <person name="Clifton S."/>
            <person name="Fulton L."/>
            <person name="Fulton B."/>
            <person name="Courtney L."/>
            <person name="Fronick C."/>
            <person name="Harrison M."/>
            <person name="Strong C."/>
            <person name="Farmer C."/>
            <person name="Delahaunty K."/>
            <person name="Markovic C."/>
            <person name="Hall O."/>
            <person name="Minx P."/>
            <person name="Tomlinson C."/>
            <person name="Mitreva M."/>
            <person name="Nelson J."/>
            <person name="Hou S."/>
            <person name="Wollam A."/>
            <person name="Pepin K.H."/>
            <person name="Johnson M."/>
            <person name="Bhonagiri V."/>
            <person name="Nash W.E."/>
            <person name="Warren W."/>
            <person name="Chinwalla A."/>
            <person name="Mardis E.R."/>
            <person name="Wilson R.K."/>
        </authorList>
    </citation>
    <scope>NUCLEOTIDE SEQUENCE [LARGE SCALE GENOMIC DNA]</scope>
    <source>
        <strain evidence="1 2">F0319</strain>
    </source>
</reference>
<evidence type="ECO:0000313" key="2">
    <source>
        <dbReference type="Proteomes" id="UP000003327"/>
    </source>
</evidence>
<dbReference type="STRING" id="649761.HMPREF0973_01283"/>
<dbReference type="HOGENOM" id="CLU_3046694_0_0_10"/>